<keyword evidence="1" id="KW-0472">Membrane</keyword>
<feature type="transmembrane region" description="Helical" evidence="1">
    <location>
        <begin position="62"/>
        <end position="85"/>
    </location>
</feature>
<sequence>MKQPMLFPETKEEMLAIRKQPQKAVNLPTALHQKTGILLNAVTLLFVSSLVVFNLFSSNVHWTAYIIFIPALLTLGQAWNMFAIVKDGVLSGGRFVPWKHIRSYKFEPIDTNHRFYGYAPEVNSGYELKIETNRRSMSCLVTSETVKEKLVEVLNAHLR</sequence>
<feature type="transmembrane region" description="Helical" evidence="1">
    <location>
        <begin position="37"/>
        <end position="56"/>
    </location>
</feature>
<keyword evidence="1" id="KW-1133">Transmembrane helix</keyword>
<name>A0ABW3TYE9_9BACL</name>
<dbReference type="RefSeq" id="WP_381480539.1">
    <property type="nucleotide sequence ID" value="NZ_JBHTLT010000044.1"/>
</dbReference>
<gene>
    <name evidence="2" type="ORF">ACFQ38_09645</name>
</gene>
<protein>
    <recommendedName>
        <fullName evidence="4">DUF5673 domain-containing protein</fullName>
    </recommendedName>
</protein>
<evidence type="ECO:0008006" key="4">
    <source>
        <dbReference type="Google" id="ProtNLM"/>
    </source>
</evidence>
<keyword evidence="3" id="KW-1185">Reference proteome</keyword>
<evidence type="ECO:0000313" key="2">
    <source>
        <dbReference type="EMBL" id="MFD1205364.1"/>
    </source>
</evidence>
<comment type="caution">
    <text evidence="2">The sequence shown here is derived from an EMBL/GenBank/DDBJ whole genome shotgun (WGS) entry which is preliminary data.</text>
</comment>
<evidence type="ECO:0000313" key="3">
    <source>
        <dbReference type="Proteomes" id="UP001597231"/>
    </source>
</evidence>
<evidence type="ECO:0000256" key="1">
    <source>
        <dbReference type="SAM" id="Phobius"/>
    </source>
</evidence>
<organism evidence="2 3">
    <name type="scientific">Sporosarcina contaminans</name>
    <dbReference type="NCBI Taxonomy" id="633403"/>
    <lineage>
        <taxon>Bacteria</taxon>
        <taxon>Bacillati</taxon>
        <taxon>Bacillota</taxon>
        <taxon>Bacilli</taxon>
        <taxon>Bacillales</taxon>
        <taxon>Caryophanaceae</taxon>
        <taxon>Sporosarcina</taxon>
    </lineage>
</organism>
<dbReference type="Proteomes" id="UP001597231">
    <property type="component" value="Unassembled WGS sequence"/>
</dbReference>
<reference evidence="3" key="1">
    <citation type="journal article" date="2019" name="Int. J. Syst. Evol. Microbiol.">
        <title>The Global Catalogue of Microorganisms (GCM) 10K type strain sequencing project: providing services to taxonomists for standard genome sequencing and annotation.</title>
        <authorList>
            <consortium name="The Broad Institute Genomics Platform"/>
            <consortium name="The Broad Institute Genome Sequencing Center for Infectious Disease"/>
            <person name="Wu L."/>
            <person name="Ma J."/>
        </authorList>
    </citation>
    <scope>NUCLEOTIDE SEQUENCE [LARGE SCALE GENOMIC DNA]</scope>
    <source>
        <strain evidence="3">CCUG 53915</strain>
    </source>
</reference>
<proteinExistence type="predicted"/>
<accession>A0ABW3TYE9</accession>
<keyword evidence="1" id="KW-0812">Transmembrane</keyword>
<dbReference type="EMBL" id="JBHTLT010000044">
    <property type="protein sequence ID" value="MFD1205364.1"/>
    <property type="molecule type" value="Genomic_DNA"/>
</dbReference>